<keyword evidence="1" id="KW-1133">Transmembrane helix</keyword>
<feature type="transmembrane region" description="Helical" evidence="1">
    <location>
        <begin position="55"/>
        <end position="80"/>
    </location>
</feature>
<dbReference type="Proteomes" id="UP001319827">
    <property type="component" value="Chromosome"/>
</dbReference>
<sequence length="88" mass="10577">MNEKKQEAKIVTDWFDHPRNLRRLRLGFYIVLGLLVVPDFFMHKHTLFYRVESWPGFYALFGFVSCVAIIVISKLLGYLLKRKEDYYD</sequence>
<protein>
    <submittedName>
        <fullName evidence="2">Uncharacterized protein</fullName>
    </submittedName>
</protein>
<reference evidence="2 3" key="2">
    <citation type="journal article" date="2021" name="Int. J. Syst. Evol. Microbiol.">
        <title>Isolation and Polyphasic Characterization of Desulfuromonas versatilis sp. Nov., an Electrogenic Bacteria Capable of Versatile Metabolism Isolated from a Graphene Oxide-Reducing Enrichment Culture.</title>
        <authorList>
            <person name="Xie L."/>
            <person name="Yoshida N."/>
            <person name="Ishii S."/>
            <person name="Meng L."/>
        </authorList>
    </citation>
    <scope>NUCLEOTIDE SEQUENCE [LARGE SCALE GENOMIC DNA]</scope>
    <source>
        <strain evidence="2 3">NIT-T3</strain>
    </source>
</reference>
<keyword evidence="1" id="KW-0472">Membrane</keyword>
<feature type="transmembrane region" description="Helical" evidence="1">
    <location>
        <begin position="26"/>
        <end position="43"/>
    </location>
</feature>
<gene>
    <name evidence="2" type="ORF">DESUT3_40510</name>
</gene>
<dbReference type="RefSeq" id="WP_221250356.1">
    <property type="nucleotide sequence ID" value="NZ_AP024355.1"/>
</dbReference>
<evidence type="ECO:0000313" key="3">
    <source>
        <dbReference type="Proteomes" id="UP001319827"/>
    </source>
</evidence>
<keyword evidence="3" id="KW-1185">Reference proteome</keyword>
<proteinExistence type="predicted"/>
<keyword evidence="1" id="KW-0812">Transmembrane</keyword>
<evidence type="ECO:0000256" key="1">
    <source>
        <dbReference type="SAM" id="Phobius"/>
    </source>
</evidence>
<organism evidence="2 3">
    <name type="scientific">Desulfuromonas versatilis</name>
    <dbReference type="NCBI Taxonomy" id="2802975"/>
    <lineage>
        <taxon>Bacteria</taxon>
        <taxon>Pseudomonadati</taxon>
        <taxon>Thermodesulfobacteriota</taxon>
        <taxon>Desulfuromonadia</taxon>
        <taxon>Desulfuromonadales</taxon>
        <taxon>Desulfuromonadaceae</taxon>
        <taxon>Desulfuromonas</taxon>
    </lineage>
</organism>
<dbReference type="EMBL" id="AP024355">
    <property type="protein sequence ID" value="BCR06982.1"/>
    <property type="molecule type" value="Genomic_DNA"/>
</dbReference>
<evidence type="ECO:0000313" key="2">
    <source>
        <dbReference type="EMBL" id="BCR06982.1"/>
    </source>
</evidence>
<name>A0ABN6E443_9BACT</name>
<reference evidence="2 3" key="1">
    <citation type="journal article" date="2016" name="C (Basel)">
        <title>Selective Growth of and Electricity Production by Marine Exoelectrogenic Bacteria in Self-Aggregated Hydrogel of Microbially Reduced Graphene Oxide.</title>
        <authorList>
            <person name="Yoshida N."/>
            <person name="Goto Y."/>
            <person name="Miyata Y."/>
        </authorList>
    </citation>
    <scope>NUCLEOTIDE SEQUENCE [LARGE SCALE GENOMIC DNA]</scope>
    <source>
        <strain evidence="2 3">NIT-T3</strain>
    </source>
</reference>
<accession>A0ABN6E443</accession>